<evidence type="ECO:0000313" key="3">
    <source>
        <dbReference type="Proteomes" id="UP000602076"/>
    </source>
</evidence>
<evidence type="ECO:0000256" key="1">
    <source>
        <dbReference type="SAM" id="Phobius"/>
    </source>
</evidence>
<keyword evidence="1" id="KW-0472">Membrane</keyword>
<protein>
    <submittedName>
        <fullName evidence="2">Uncharacterized protein</fullName>
    </submittedName>
</protein>
<accession>A0A927HC48</accession>
<dbReference type="Proteomes" id="UP000602076">
    <property type="component" value="Unassembled WGS sequence"/>
</dbReference>
<keyword evidence="1" id="KW-1133">Transmembrane helix</keyword>
<feature type="transmembrane region" description="Helical" evidence="1">
    <location>
        <begin position="55"/>
        <end position="77"/>
    </location>
</feature>
<gene>
    <name evidence="2" type="ORF">IEO70_13010</name>
</gene>
<evidence type="ECO:0000313" key="2">
    <source>
        <dbReference type="EMBL" id="MBD3109267.1"/>
    </source>
</evidence>
<name>A0A927HC48_9BACI</name>
<proteinExistence type="predicted"/>
<organism evidence="2 3">
    <name type="scientific">Peribacillus faecalis</name>
    <dbReference type="NCBI Taxonomy" id="2772559"/>
    <lineage>
        <taxon>Bacteria</taxon>
        <taxon>Bacillati</taxon>
        <taxon>Bacillota</taxon>
        <taxon>Bacilli</taxon>
        <taxon>Bacillales</taxon>
        <taxon>Bacillaceae</taxon>
        <taxon>Peribacillus</taxon>
    </lineage>
</organism>
<dbReference type="AlphaFoldDB" id="A0A927HC48"/>
<keyword evidence="3" id="KW-1185">Reference proteome</keyword>
<dbReference type="EMBL" id="JACXSI010000031">
    <property type="protein sequence ID" value="MBD3109267.1"/>
    <property type="molecule type" value="Genomic_DNA"/>
</dbReference>
<keyword evidence="1" id="KW-0812">Transmembrane</keyword>
<sequence length="89" mass="10148">MLVSLSIAFFLSNEKTKKWRNIIWGITIMVTIAPSLSFSVGLIYAIIVQNGRADMLMWVLFPIFFLIGLTLFLIGIFTKEKRPNHSVTN</sequence>
<feature type="transmembrane region" description="Helical" evidence="1">
    <location>
        <begin position="21"/>
        <end position="49"/>
    </location>
</feature>
<reference evidence="2" key="1">
    <citation type="submission" date="2020-09" db="EMBL/GenBank/DDBJ databases">
        <title>Bacillus faecalis sp. nov., a moderately halophilic bacterium isolated from cow faeces.</title>
        <authorList>
            <person name="Jiang L."/>
            <person name="Lee J."/>
        </authorList>
    </citation>
    <scope>NUCLEOTIDE SEQUENCE</scope>
    <source>
        <strain evidence="2">AGMB 02131</strain>
    </source>
</reference>
<comment type="caution">
    <text evidence="2">The sequence shown here is derived from an EMBL/GenBank/DDBJ whole genome shotgun (WGS) entry which is preliminary data.</text>
</comment>